<dbReference type="Proteomes" id="UP000009046">
    <property type="component" value="Unassembled WGS sequence"/>
</dbReference>
<dbReference type="VEuPathDB" id="VectorBase:PHUM167420"/>
<proteinExistence type="inferred from homology"/>
<reference evidence="12" key="1">
    <citation type="submission" date="2007-04" db="EMBL/GenBank/DDBJ databases">
        <title>Annotation of Pediculus humanus corporis strain USDA.</title>
        <authorList>
            <person name="Kirkness E."/>
            <person name="Hannick L."/>
            <person name="Hass B."/>
            <person name="Bruggner R."/>
            <person name="Lawson D."/>
            <person name="Bidwell S."/>
            <person name="Joardar V."/>
            <person name="Caler E."/>
            <person name="Walenz B."/>
            <person name="Inman J."/>
            <person name="Schobel S."/>
            <person name="Galinsky K."/>
            <person name="Amedeo P."/>
            <person name="Strausberg R."/>
        </authorList>
    </citation>
    <scope>NUCLEOTIDE SEQUENCE</scope>
    <source>
        <strain evidence="12">USDA</strain>
    </source>
</reference>
<dbReference type="EnsemblMetazoa" id="PHUM167420-RA">
    <property type="protein sequence ID" value="PHUM167420-PA"/>
    <property type="gene ID" value="PHUM167420"/>
</dbReference>
<sequence length="298" mass="32775">MMSVPALGRSCGLTIKIAQQQNQNARGMATLKAISIRLKSVKNIQKITQSMKMVSAAKYARAERELKATRPLGEGTKKFYECAEVGAEASADAHKLFVAVTSDRGLCGAVHTTVARTIRNELNEHGDKVKVVCIGDKSRGILQRLYGKNILFAANEVGRLPPTFLDASKVANEILKSDYVFNMGKIIYNRFKSVVSYATSEMPLYKLETVNTAPKLSLYDSLDDEVLQSYIEFSVASMLFYAMKEGACSEQSSRMTAMDNASKNAGEMIDKLTLTFNRTRQAVITRELIEIISGASAL</sequence>
<reference evidence="13" key="3">
    <citation type="submission" date="2021-02" db="UniProtKB">
        <authorList>
            <consortium name="EnsemblMetazoa"/>
        </authorList>
    </citation>
    <scope>IDENTIFICATION</scope>
    <source>
        <strain evidence="13">USDA</strain>
    </source>
</reference>
<evidence type="ECO:0000256" key="7">
    <source>
        <dbReference type="ARBA" id="ARBA00023128"/>
    </source>
</evidence>
<accession>E0VFT5</accession>
<keyword evidence="4 11" id="KW-0375">Hydrogen ion transport</keyword>
<protein>
    <recommendedName>
        <fullName evidence="11">ATP synthase subunit gamma</fullName>
    </recommendedName>
</protein>
<dbReference type="GeneID" id="8236633"/>
<dbReference type="GO" id="GO:0005743">
    <property type="term" value="C:mitochondrial inner membrane"/>
    <property type="evidence" value="ECO:0007669"/>
    <property type="project" value="UniProtKB-SubCell"/>
</dbReference>
<dbReference type="Pfam" id="PF00231">
    <property type="entry name" value="ATP-synt"/>
    <property type="match status" value="1"/>
</dbReference>
<comment type="subcellular location">
    <subcellularLocation>
        <location evidence="1">Mitochondrion inner membrane</location>
        <topology evidence="1">Peripheral membrane protein</topology>
    </subcellularLocation>
</comment>
<evidence type="ECO:0000313" key="12">
    <source>
        <dbReference type="EMBL" id="EEB12241.1"/>
    </source>
</evidence>
<evidence type="ECO:0000256" key="6">
    <source>
        <dbReference type="ARBA" id="ARBA00023065"/>
    </source>
</evidence>
<evidence type="ECO:0000256" key="3">
    <source>
        <dbReference type="ARBA" id="ARBA00022448"/>
    </source>
</evidence>
<dbReference type="PROSITE" id="PS00153">
    <property type="entry name" value="ATPASE_GAMMA"/>
    <property type="match status" value="1"/>
</dbReference>
<dbReference type="EMBL" id="AAZO01001947">
    <property type="status" value="NOT_ANNOTATED_CDS"/>
    <property type="molecule type" value="Genomic_DNA"/>
</dbReference>
<dbReference type="SUPFAM" id="SSF52943">
    <property type="entry name" value="ATP synthase (F1-ATPase), gamma subunit"/>
    <property type="match status" value="1"/>
</dbReference>
<dbReference type="FunFam" id="3.40.1380.10:FF:000003">
    <property type="entry name" value="ATP synthase subunit gamma"/>
    <property type="match status" value="1"/>
</dbReference>
<dbReference type="Gene3D" id="3.40.1380.10">
    <property type="match status" value="1"/>
</dbReference>
<dbReference type="PANTHER" id="PTHR11693:SF22">
    <property type="entry name" value="ATP SYNTHASE SUBUNIT GAMMA, MITOCHONDRIAL"/>
    <property type="match status" value="1"/>
</dbReference>
<evidence type="ECO:0000313" key="13">
    <source>
        <dbReference type="EnsemblMetazoa" id="PHUM167420-PA"/>
    </source>
</evidence>
<comment type="subunit">
    <text evidence="11">F-type ATPases have 2 components, CF(1) - the catalytic core - and CF(0) - the membrane proton channel. CF(1) and CF(0) have multiple subunits.</text>
</comment>
<keyword evidence="14" id="KW-1185">Reference proteome</keyword>
<dbReference type="RefSeq" id="XP_002424979.1">
    <property type="nucleotide sequence ID" value="XM_002424934.1"/>
</dbReference>
<dbReference type="OMA" id="MQITSAM"/>
<evidence type="ECO:0000256" key="1">
    <source>
        <dbReference type="ARBA" id="ARBA00004637"/>
    </source>
</evidence>
<gene>
    <name evidence="13" type="primary">8236633</name>
    <name evidence="12" type="ORF">Phum_PHUM167420</name>
</gene>
<dbReference type="InterPro" id="IPR000131">
    <property type="entry name" value="ATP_synth_F1_gsu"/>
</dbReference>
<dbReference type="HOGENOM" id="CLU_050669_4_0_1"/>
<dbReference type="KEGG" id="phu:Phum_PHUM167420"/>
<dbReference type="EMBL" id="DS235124">
    <property type="protein sequence ID" value="EEB12241.1"/>
    <property type="molecule type" value="Genomic_DNA"/>
</dbReference>
<dbReference type="InterPro" id="IPR035968">
    <property type="entry name" value="ATP_synth_F1_ATPase_gsu"/>
</dbReference>
<keyword evidence="7" id="KW-0496">Mitochondrion</keyword>
<dbReference type="InterPro" id="IPR023632">
    <property type="entry name" value="ATP_synth_F1_gsu_CS"/>
</dbReference>
<dbReference type="InParanoid" id="E0VFT5"/>
<dbReference type="GO" id="GO:0046933">
    <property type="term" value="F:proton-transporting ATP synthase activity, rotational mechanism"/>
    <property type="evidence" value="ECO:0007669"/>
    <property type="project" value="InterPro"/>
</dbReference>
<keyword evidence="12" id="KW-0378">Hydrolase</keyword>
<evidence type="ECO:0000313" key="14">
    <source>
        <dbReference type="Proteomes" id="UP000009046"/>
    </source>
</evidence>
<keyword evidence="9 11" id="KW-0139">CF(1)</keyword>
<evidence type="ECO:0000256" key="11">
    <source>
        <dbReference type="RuleBase" id="RU004001"/>
    </source>
</evidence>
<dbReference type="AlphaFoldDB" id="E0VFT5"/>
<dbReference type="GO" id="GO:0016787">
    <property type="term" value="F:hydrolase activity"/>
    <property type="evidence" value="ECO:0007669"/>
    <property type="project" value="UniProtKB-KW"/>
</dbReference>
<dbReference type="PIRSF" id="PIRSF039089">
    <property type="entry name" value="ATP_synthase_gamma"/>
    <property type="match status" value="1"/>
</dbReference>
<dbReference type="CDD" id="cd12151">
    <property type="entry name" value="F1-ATPase_gamma"/>
    <property type="match status" value="1"/>
</dbReference>
<evidence type="ECO:0000256" key="9">
    <source>
        <dbReference type="ARBA" id="ARBA00023196"/>
    </source>
</evidence>
<dbReference type="NCBIfam" id="TIGR01146">
    <property type="entry name" value="ATPsyn_F1gamma"/>
    <property type="match status" value="1"/>
</dbReference>
<organism>
    <name type="scientific">Pediculus humanus subsp. corporis</name>
    <name type="common">Body louse</name>
    <dbReference type="NCBI Taxonomy" id="121224"/>
    <lineage>
        <taxon>Eukaryota</taxon>
        <taxon>Metazoa</taxon>
        <taxon>Ecdysozoa</taxon>
        <taxon>Arthropoda</taxon>
        <taxon>Hexapoda</taxon>
        <taxon>Insecta</taxon>
        <taxon>Pterygota</taxon>
        <taxon>Neoptera</taxon>
        <taxon>Paraneoptera</taxon>
        <taxon>Psocodea</taxon>
        <taxon>Troctomorpha</taxon>
        <taxon>Phthiraptera</taxon>
        <taxon>Anoplura</taxon>
        <taxon>Pediculidae</taxon>
        <taxon>Pediculus</taxon>
    </lineage>
</organism>
<dbReference type="PRINTS" id="PR00126">
    <property type="entry name" value="ATPASEGAMMA"/>
</dbReference>
<keyword evidence="10 11" id="KW-0066">ATP synthesis</keyword>
<evidence type="ECO:0000256" key="10">
    <source>
        <dbReference type="ARBA" id="ARBA00023310"/>
    </source>
</evidence>
<keyword evidence="8" id="KW-0472">Membrane</keyword>
<dbReference type="STRING" id="121224.E0VFT5"/>
<dbReference type="CTD" id="8236633"/>
<dbReference type="OrthoDB" id="239812at2759"/>
<dbReference type="Gene3D" id="1.10.287.80">
    <property type="entry name" value="ATP synthase, gamma subunit, helix hairpin domain"/>
    <property type="match status" value="1"/>
</dbReference>
<dbReference type="GO" id="GO:0045259">
    <property type="term" value="C:proton-transporting ATP synthase complex"/>
    <property type="evidence" value="ECO:0007669"/>
    <property type="project" value="UniProtKB-KW"/>
</dbReference>
<evidence type="ECO:0000256" key="5">
    <source>
        <dbReference type="ARBA" id="ARBA00022792"/>
    </source>
</evidence>
<dbReference type="FunCoup" id="E0VFT5">
    <property type="interactions" value="1291"/>
</dbReference>
<comment type="similarity">
    <text evidence="2 11">Belongs to the ATPase gamma chain family.</text>
</comment>
<dbReference type="PANTHER" id="PTHR11693">
    <property type="entry name" value="ATP SYNTHASE GAMMA CHAIN"/>
    <property type="match status" value="1"/>
</dbReference>
<name>E0VFT5_PEDHC</name>
<keyword evidence="6 11" id="KW-0406">Ion transport</keyword>
<keyword evidence="5" id="KW-0999">Mitochondrion inner membrane</keyword>
<reference evidence="12" key="2">
    <citation type="submission" date="2007-04" db="EMBL/GenBank/DDBJ databases">
        <title>The genome of the human body louse.</title>
        <authorList>
            <consortium name="The Human Body Louse Genome Consortium"/>
            <person name="Kirkness E."/>
            <person name="Walenz B."/>
            <person name="Hass B."/>
            <person name="Bruggner R."/>
            <person name="Strausberg R."/>
        </authorList>
    </citation>
    <scope>NUCLEOTIDE SEQUENCE</scope>
    <source>
        <strain evidence="12">USDA</strain>
    </source>
</reference>
<keyword evidence="3 11" id="KW-0813">Transport</keyword>
<evidence type="ECO:0000256" key="2">
    <source>
        <dbReference type="ARBA" id="ARBA00007681"/>
    </source>
</evidence>
<evidence type="ECO:0000256" key="8">
    <source>
        <dbReference type="ARBA" id="ARBA00023136"/>
    </source>
</evidence>
<evidence type="ECO:0000256" key="4">
    <source>
        <dbReference type="ARBA" id="ARBA00022781"/>
    </source>
</evidence>
<dbReference type="eggNOG" id="KOG1531">
    <property type="taxonomic scope" value="Eukaryota"/>
</dbReference>